<organism evidence="1 2">
    <name type="scientific">Avena sativa</name>
    <name type="common">Oat</name>
    <dbReference type="NCBI Taxonomy" id="4498"/>
    <lineage>
        <taxon>Eukaryota</taxon>
        <taxon>Viridiplantae</taxon>
        <taxon>Streptophyta</taxon>
        <taxon>Embryophyta</taxon>
        <taxon>Tracheophyta</taxon>
        <taxon>Spermatophyta</taxon>
        <taxon>Magnoliopsida</taxon>
        <taxon>Liliopsida</taxon>
        <taxon>Poales</taxon>
        <taxon>Poaceae</taxon>
        <taxon>BOP clade</taxon>
        <taxon>Pooideae</taxon>
        <taxon>Poodae</taxon>
        <taxon>Poeae</taxon>
        <taxon>Poeae Chloroplast Group 1 (Aveneae type)</taxon>
        <taxon>Aveninae</taxon>
        <taxon>Avena</taxon>
    </lineage>
</organism>
<dbReference type="EnsemblPlants" id="AVESA.00010b.r2.4CG1311240.1">
    <property type="protein sequence ID" value="AVESA.00010b.r2.4CG1311240.1.CDS"/>
    <property type="gene ID" value="AVESA.00010b.r2.4CG1311240"/>
</dbReference>
<reference evidence="1" key="2">
    <citation type="submission" date="2025-09" db="UniProtKB">
        <authorList>
            <consortium name="EnsemblPlants"/>
        </authorList>
    </citation>
    <scope>IDENTIFICATION</scope>
</reference>
<evidence type="ECO:0000313" key="2">
    <source>
        <dbReference type="Proteomes" id="UP001732700"/>
    </source>
</evidence>
<protein>
    <submittedName>
        <fullName evidence="1">Uncharacterized protein</fullName>
    </submittedName>
</protein>
<name>A0ACD5WYT3_AVESA</name>
<reference evidence="1" key="1">
    <citation type="submission" date="2021-05" db="EMBL/GenBank/DDBJ databases">
        <authorList>
            <person name="Scholz U."/>
            <person name="Mascher M."/>
            <person name="Fiebig A."/>
        </authorList>
    </citation>
    <scope>NUCLEOTIDE SEQUENCE [LARGE SCALE GENOMIC DNA]</scope>
</reference>
<proteinExistence type="predicted"/>
<sequence>MHDGENREEMDNDQVVEDEADGQEGVEKQKGGRKRTKMHHVSDRLNQPPQRVHYNGKGQPDGNNASEFLNFIATLVKSHIPIGHDDWRQVDISWKLDFMKTLRKFYVVDGELKDWVGGTTHKKWRDFKSDLKEKHFKEQKTDEELLACRDDRITIKDWEWLLTC</sequence>
<dbReference type="Proteomes" id="UP001732700">
    <property type="component" value="Chromosome 4C"/>
</dbReference>
<accession>A0ACD5WYT3</accession>
<keyword evidence="2" id="KW-1185">Reference proteome</keyword>
<evidence type="ECO:0000313" key="1">
    <source>
        <dbReference type="EnsemblPlants" id="AVESA.00010b.r2.4CG1311240.1.CDS"/>
    </source>
</evidence>